<comment type="catalytic activity">
    <reaction evidence="2 3">
        <text>[protein]-L-glutamate 5-O-methyl ester + H2O = L-glutamyl-[protein] + methanol + H(+)</text>
        <dbReference type="Rhea" id="RHEA:23236"/>
        <dbReference type="Rhea" id="RHEA-COMP:10208"/>
        <dbReference type="Rhea" id="RHEA-COMP:10311"/>
        <dbReference type="ChEBI" id="CHEBI:15377"/>
        <dbReference type="ChEBI" id="CHEBI:15378"/>
        <dbReference type="ChEBI" id="CHEBI:17790"/>
        <dbReference type="ChEBI" id="CHEBI:29973"/>
        <dbReference type="ChEBI" id="CHEBI:82795"/>
        <dbReference type="EC" id="3.1.1.61"/>
    </reaction>
</comment>
<dbReference type="EC" id="3.5.1.44" evidence="3"/>
<dbReference type="Pfam" id="PF00072">
    <property type="entry name" value="Response_reg"/>
    <property type="match status" value="1"/>
</dbReference>
<evidence type="ECO:0000256" key="3">
    <source>
        <dbReference type="HAMAP-Rule" id="MF_00099"/>
    </source>
</evidence>
<evidence type="ECO:0000313" key="8">
    <source>
        <dbReference type="EMBL" id="SEJ63036.1"/>
    </source>
</evidence>
<accession>A0A1H7ADM5</accession>
<dbReference type="HAMAP" id="MF_00099">
    <property type="entry name" value="CheB_chemtxs"/>
    <property type="match status" value="1"/>
</dbReference>
<feature type="active site" evidence="3 4">
    <location>
        <position position="182"/>
    </location>
</feature>
<dbReference type="Proteomes" id="UP000199662">
    <property type="component" value="Unassembled WGS sequence"/>
</dbReference>
<dbReference type="SUPFAM" id="SSF52172">
    <property type="entry name" value="CheY-like"/>
    <property type="match status" value="1"/>
</dbReference>
<evidence type="ECO:0000313" key="9">
    <source>
        <dbReference type="Proteomes" id="UP000199662"/>
    </source>
</evidence>
<comment type="catalytic activity">
    <reaction evidence="3">
        <text>L-glutaminyl-[protein] + H2O = L-glutamyl-[protein] + NH4(+)</text>
        <dbReference type="Rhea" id="RHEA:16441"/>
        <dbReference type="Rhea" id="RHEA-COMP:10207"/>
        <dbReference type="Rhea" id="RHEA-COMP:10208"/>
        <dbReference type="ChEBI" id="CHEBI:15377"/>
        <dbReference type="ChEBI" id="CHEBI:28938"/>
        <dbReference type="ChEBI" id="CHEBI:29973"/>
        <dbReference type="ChEBI" id="CHEBI:30011"/>
        <dbReference type="EC" id="3.5.1.44"/>
    </reaction>
</comment>
<dbReference type="PROSITE" id="PS50122">
    <property type="entry name" value="CHEB"/>
    <property type="match status" value="1"/>
</dbReference>
<feature type="active site" evidence="3 4">
    <location>
        <position position="304"/>
    </location>
</feature>
<evidence type="ECO:0000259" key="7">
    <source>
        <dbReference type="PROSITE" id="PS50122"/>
    </source>
</evidence>
<comment type="domain">
    <text evidence="3">Contains a C-terminal catalytic domain, and an N-terminal region which modulates catalytic activity.</text>
</comment>
<dbReference type="InterPro" id="IPR008248">
    <property type="entry name" value="CheB-like"/>
</dbReference>
<keyword evidence="3" id="KW-0963">Cytoplasm</keyword>
<evidence type="ECO:0000256" key="1">
    <source>
        <dbReference type="ARBA" id="ARBA00022801"/>
    </source>
</evidence>
<dbReference type="Gene3D" id="3.40.50.2300">
    <property type="match status" value="1"/>
</dbReference>
<feature type="modified residue" description="4-aspartylphosphate" evidence="3 5">
    <location>
        <position position="51"/>
    </location>
</feature>
<dbReference type="PANTHER" id="PTHR42872">
    <property type="entry name" value="PROTEIN-GLUTAMATE METHYLESTERASE/PROTEIN-GLUTAMINE GLUTAMINASE"/>
    <property type="match status" value="1"/>
</dbReference>
<feature type="domain" description="CheB-type methylesterase" evidence="7">
    <location>
        <begin position="170"/>
        <end position="361"/>
    </location>
</feature>
<comment type="PTM">
    <text evidence="3">Phosphorylated by CheA. Phosphorylation of the N-terminal regulatory domain activates the methylesterase activity.</text>
</comment>
<dbReference type="STRING" id="84035.SAMN05660742_11257"/>
<comment type="function">
    <text evidence="3">Involved in chemotaxis. Part of a chemotaxis signal transduction system that modulates chemotaxis in response to various stimuli. Catalyzes the demethylation of specific methylglutamate residues introduced into the chemoreceptors (methyl-accepting chemotaxis proteins or MCP) by CheR. Also mediates the irreversible deamidation of specific glutamine residues to glutamic acid.</text>
</comment>
<dbReference type="PANTHER" id="PTHR42872:SF3">
    <property type="entry name" value="PROTEIN-GLUTAMATE METHYLESTERASE_PROTEIN-GLUTAMINE GLUTAMINASE 1"/>
    <property type="match status" value="1"/>
</dbReference>
<dbReference type="InterPro" id="IPR001789">
    <property type="entry name" value="Sig_transdc_resp-reg_receiver"/>
</dbReference>
<keyword evidence="3 5" id="KW-0597">Phosphoprotein</keyword>
<keyword evidence="3 4" id="KW-0145">Chemotaxis</keyword>
<feature type="domain" description="Response regulatory" evidence="6">
    <location>
        <begin position="1"/>
        <end position="117"/>
    </location>
</feature>
<reference evidence="8 9" key="1">
    <citation type="submission" date="2016-10" db="EMBL/GenBank/DDBJ databases">
        <authorList>
            <person name="de Groot N.N."/>
        </authorList>
    </citation>
    <scope>NUCLEOTIDE SEQUENCE [LARGE SCALE GENOMIC DNA]</scope>
    <source>
        <strain evidence="8 9">DSM 2179</strain>
    </source>
</reference>
<comment type="subcellular location">
    <subcellularLocation>
        <location evidence="3">Cytoplasm</location>
    </subcellularLocation>
</comment>
<evidence type="ECO:0000256" key="4">
    <source>
        <dbReference type="PROSITE-ProRule" id="PRU00050"/>
    </source>
</evidence>
<dbReference type="GO" id="GO:0006935">
    <property type="term" value="P:chemotaxis"/>
    <property type="evidence" value="ECO:0007669"/>
    <property type="project" value="UniProtKB-UniRule"/>
</dbReference>
<proteinExistence type="inferred from homology"/>
<dbReference type="EC" id="3.1.1.61" evidence="3"/>
<dbReference type="PIRSF" id="PIRSF000876">
    <property type="entry name" value="RR_chemtxs_CheB"/>
    <property type="match status" value="1"/>
</dbReference>
<organism evidence="8 9">
    <name type="scientific">Propionispira arboris</name>
    <dbReference type="NCBI Taxonomy" id="84035"/>
    <lineage>
        <taxon>Bacteria</taxon>
        <taxon>Bacillati</taxon>
        <taxon>Bacillota</taxon>
        <taxon>Negativicutes</taxon>
        <taxon>Selenomonadales</taxon>
        <taxon>Selenomonadaceae</taxon>
        <taxon>Propionispira</taxon>
    </lineage>
</organism>
<evidence type="ECO:0000256" key="2">
    <source>
        <dbReference type="ARBA" id="ARBA00048267"/>
    </source>
</evidence>
<dbReference type="CDD" id="cd17541">
    <property type="entry name" value="REC_CheB-like"/>
    <property type="match status" value="1"/>
</dbReference>
<evidence type="ECO:0000256" key="5">
    <source>
        <dbReference type="PROSITE-ProRule" id="PRU00169"/>
    </source>
</evidence>
<dbReference type="GO" id="GO:0000156">
    <property type="term" value="F:phosphorelay response regulator activity"/>
    <property type="evidence" value="ECO:0007669"/>
    <property type="project" value="InterPro"/>
</dbReference>
<dbReference type="NCBIfam" id="NF001965">
    <property type="entry name" value="PRK00742.1"/>
    <property type="match status" value="1"/>
</dbReference>
<evidence type="ECO:0000259" key="6">
    <source>
        <dbReference type="PROSITE" id="PS50110"/>
    </source>
</evidence>
<dbReference type="InterPro" id="IPR035909">
    <property type="entry name" value="CheB_C"/>
</dbReference>
<gene>
    <name evidence="3" type="primary">cheB</name>
    <name evidence="8" type="ORF">SAMN05660742_11257</name>
</gene>
<keyword evidence="1 3" id="KW-0378">Hydrolase</keyword>
<dbReference type="GO" id="GO:0005737">
    <property type="term" value="C:cytoplasm"/>
    <property type="evidence" value="ECO:0007669"/>
    <property type="project" value="UniProtKB-SubCell"/>
</dbReference>
<keyword evidence="9" id="KW-1185">Reference proteome</keyword>
<dbReference type="GO" id="GO:0008984">
    <property type="term" value="F:protein-glutamate methylesterase activity"/>
    <property type="evidence" value="ECO:0007669"/>
    <property type="project" value="UniProtKB-UniRule"/>
</dbReference>
<dbReference type="InterPro" id="IPR011006">
    <property type="entry name" value="CheY-like_superfamily"/>
</dbReference>
<protein>
    <recommendedName>
        <fullName evidence="3">Protein-glutamate methylesterase/protein-glutamine glutaminase</fullName>
        <ecNumber evidence="3">3.1.1.61</ecNumber>
        <ecNumber evidence="3">3.5.1.44</ecNumber>
    </recommendedName>
</protein>
<dbReference type="Pfam" id="PF01339">
    <property type="entry name" value="CheB_methylest"/>
    <property type="match status" value="1"/>
</dbReference>
<dbReference type="PROSITE" id="PS50110">
    <property type="entry name" value="RESPONSE_REGULATORY"/>
    <property type="match status" value="1"/>
</dbReference>
<dbReference type="SUPFAM" id="SSF52738">
    <property type="entry name" value="Methylesterase CheB, C-terminal domain"/>
    <property type="match status" value="1"/>
</dbReference>
<dbReference type="InterPro" id="IPR000673">
    <property type="entry name" value="Sig_transdc_resp-reg_Me-estase"/>
</dbReference>
<name>A0A1H7ADM5_9FIRM</name>
<dbReference type="SMART" id="SM00448">
    <property type="entry name" value="REC"/>
    <property type="match status" value="1"/>
</dbReference>
<sequence length="361" mass="38991">MIIADDSAFMRKLLSDLFTQQKDFMVIDTARNGKEAIEKIRELKPDLVTMDVNMPIMDGLEALEILMKECRIPVVMISSLTKTGTDATIKALSLGAVDFIEKVSGPISSITKIQTEILEKCRAAVTANVRNYLQASSLRLYPPATVLKPPNPTYTKFPVDVNIFKKGVNGLDGEKIIAIGTSTGGPRALQQVITKLPRDLPCGVVIVQHMPAGFTKSLAERLNSLSDVEVKEAEHNDVVAPGKVYIAPGNYHMTVELQGRSRVIALNQNPPLSSHRPAVDILFDSVAKLGNRVVSVILTGMGSDGAKGMTKIKSTGGYIIAEDETTSVVYGMPKAVVELGIADQVLPVDQIADVLVNVVKK</sequence>
<dbReference type="EMBL" id="FNZK01000012">
    <property type="protein sequence ID" value="SEJ63036.1"/>
    <property type="molecule type" value="Genomic_DNA"/>
</dbReference>
<feature type="active site" evidence="3 4">
    <location>
        <position position="209"/>
    </location>
</feature>
<comment type="similarity">
    <text evidence="3">Belongs to the CheB family.</text>
</comment>
<dbReference type="Gene3D" id="3.40.50.180">
    <property type="entry name" value="Methylesterase CheB, C-terminal domain"/>
    <property type="match status" value="1"/>
</dbReference>
<dbReference type="AlphaFoldDB" id="A0A1H7ADM5"/>
<dbReference type="GO" id="GO:0050568">
    <property type="term" value="F:protein-glutamine glutaminase activity"/>
    <property type="evidence" value="ECO:0007669"/>
    <property type="project" value="UniProtKB-UniRule"/>
</dbReference>
<dbReference type="CDD" id="cd16432">
    <property type="entry name" value="CheB_Rec"/>
    <property type="match status" value="1"/>
</dbReference>